<dbReference type="PANTHER" id="PTHR34203:SF15">
    <property type="entry name" value="SLL1173 PROTEIN"/>
    <property type="match status" value="1"/>
</dbReference>
<evidence type="ECO:0000313" key="3">
    <source>
        <dbReference type="Proteomes" id="UP000005010"/>
    </source>
</evidence>
<reference evidence="3" key="1">
    <citation type="submission" date="2012-04" db="EMBL/GenBank/DDBJ databases">
        <title>Complete genome sequence of Helicobacter cetorum strain MIT 00-7128.</title>
        <authorList>
            <person name="Kersulyte D."/>
            <person name="Berg D.E."/>
        </authorList>
    </citation>
    <scope>NUCLEOTIDE SEQUENCE [LARGE SCALE GENOMIC DNA]</scope>
    <source>
        <strain evidence="3">MIT 00-7128</strain>
    </source>
</reference>
<dbReference type="KEGG" id="hce:HCW_07715"/>
<dbReference type="STRING" id="182217.HCW_07715"/>
<dbReference type="InterPro" id="IPR029063">
    <property type="entry name" value="SAM-dependent_MTases_sf"/>
</dbReference>
<dbReference type="AlphaFoldDB" id="I0EPD2"/>
<dbReference type="NCBIfam" id="TIGR01444">
    <property type="entry name" value="fkbM_fam"/>
    <property type="match status" value="1"/>
</dbReference>
<dbReference type="PATRIC" id="fig|182217.3.peg.1636"/>
<organism evidence="2 3">
    <name type="scientific">Helicobacter cetorum (strain ATCC BAA-429 / MIT 00-7128)</name>
    <dbReference type="NCBI Taxonomy" id="182217"/>
    <lineage>
        <taxon>Bacteria</taxon>
        <taxon>Pseudomonadati</taxon>
        <taxon>Campylobacterota</taxon>
        <taxon>Epsilonproteobacteria</taxon>
        <taxon>Campylobacterales</taxon>
        <taxon>Helicobacteraceae</taxon>
        <taxon>Helicobacter</taxon>
    </lineage>
</organism>
<evidence type="ECO:0000313" key="2">
    <source>
        <dbReference type="EMBL" id="AFI04801.1"/>
    </source>
</evidence>
<evidence type="ECO:0000259" key="1">
    <source>
        <dbReference type="Pfam" id="PF05050"/>
    </source>
</evidence>
<sequence length="179" mass="20517">MGANIGNHSLYFALECQATKILAFEPIFSTFEILEKNIALNHLQNIVTPLNVGLSNKSINAKINSQYLHYGQITGFYLHNMGAVSLTQDEKGAFKLIALDSINLKDYGFERLDFVKIDVENHEIEMLEGALETLKKYRPIIFIETFENNKDRVFSILDSLGYQHTKSFPYDNYLFIPKE</sequence>
<dbReference type="Proteomes" id="UP000005010">
    <property type="component" value="Chromosome"/>
</dbReference>
<dbReference type="HOGENOM" id="CLU_1501519_0_0_7"/>
<dbReference type="PANTHER" id="PTHR34203">
    <property type="entry name" value="METHYLTRANSFERASE, FKBM FAMILY PROTEIN"/>
    <property type="match status" value="1"/>
</dbReference>
<proteinExistence type="predicted"/>
<name>I0EPD2_HELC0</name>
<keyword evidence="3" id="KW-1185">Reference proteome</keyword>
<dbReference type="InterPro" id="IPR052514">
    <property type="entry name" value="SAM-dependent_MTase"/>
</dbReference>
<dbReference type="SUPFAM" id="SSF53335">
    <property type="entry name" value="S-adenosyl-L-methionine-dependent methyltransferases"/>
    <property type="match status" value="1"/>
</dbReference>
<dbReference type="EMBL" id="CP003479">
    <property type="protein sequence ID" value="AFI04801.1"/>
    <property type="molecule type" value="Genomic_DNA"/>
</dbReference>
<accession>I0EPD2</accession>
<dbReference type="eggNOG" id="COG2520">
    <property type="taxonomic scope" value="Bacteria"/>
</dbReference>
<dbReference type="Gene3D" id="3.40.50.150">
    <property type="entry name" value="Vaccinia Virus protein VP39"/>
    <property type="match status" value="1"/>
</dbReference>
<gene>
    <name evidence="2" type="ordered locus">HCW_07715</name>
</gene>
<dbReference type="InterPro" id="IPR006342">
    <property type="entry name" value="FkbM_mtfrase"/>
</dbReference>
<dbReference type="RefSeq" id="WP_014661668.1">
    <property type="nucleotide sequence ID" value="NC_017737.1"/>
</dbReference>
<protein>
    <recommendedName>
        <fullName evidence="1">Methyltransferase FkbM domain-containing protein</fullName>
    </recommendedName>
</protein>
<dbReference type="Pfam" id="PF05050">
    <property type="entry name" value="Methyltransf_21"/>
    <property type="match status" value="1"/>
</dbReference>
<feature type="domain" description="Methyltransferase FkbM" evidence="1">
    <location>
        <begin position="2"/>
        <end position="163"/>
    </location>
</feature>